<dbReference type="PANTHER" id="PTHR45780:SF2">
    <property type="entry name" value="ETHANOLAMINE-PHOSPHATE CYTIDYLYLTRANSFERASE"/>
    <property type="match status" value="1"/>
</dbReference>
<keyword evidence="5" id="KW-0548">Nucleotidyltransferase</keyword>
<dbReference type="NCBIfam" id="TIGR00125">
    <property type="entry name" value="cyt_tran_rel"/>
    <property type="match status" value="2"/>
</dbReference>
<dbReference type="AlphaFoldDB" id="A0A7S0H5Q0"/>
<proteinExistence type="inferred from homology"/>
<dbReference type="EMBL" id="HBEM01024010">
    <property type="protein sequence ID" value="CAD8457369.1"/>
    <property type="molecule type" value="Transcribed_RNA"/>
</dbReference>
<keyword evidence="8" id="KW-1208">Phospholipid metabolism</keyword>
<comment type="pathway">
    <text evidence="9">Phospholipid metabolism; phosphatidylethanolamine biosynthesis; phosphatidylethanolamine from ethanolamine: step 2/3.</text>
</comment>
<evidence type="ECO:0000256" key="1">
    <source>
        <dbReference type="ARBA" id="ARBA00005189"/>
    </source>
</evidence>
<comment type="similarity">
    <text evidence="2">Belongs to the cytidylyltransferase family.</text>
</comment>
<keyword evidence="4" id="KW-0808">Transferase</keyword>
<dbReference type="EC" id="2.7.7.14" evidence="10"/>
<evidence type="ECO:0000256" key="10">
    <source>
        <dbReference type="ARBA" id="ARBA00024221"/>
    </source>
</evidence>
<protein>
    <recommendedName>
        <fullName evidence="10">ethanolamine-phosphate cytidylyltransferase</fullName>
        <ecNumber evidence="10">2.7.7.14</ecNumber>
    </recommendedName>
    <alternativeName>
        <fullName evidence="11">CTP:phosphoethanolamine cytidylyltransferase</fullName>
    </alternativeName>
</protein>
<feature type="coiled-coil region" evidence="12">
    <location>
        <begin position="86"/>
        <end position="120"/>
    </location>
</feature>
<keyword evidence="3" id="KW-0444">Lipid biosynthesis</keyword>
<dbReference type="GO" id="GO:0004306">
    <property type="term" value="F:ethanolamine-phosphate cytidylyltransferase activity"/>
    <property type="evidence" value="ECO:0007669"/>
    <property type="project" value="UniProtKB-EC"/>
</dbReference>
<accession>A0A7S0H5Q0</accession>
<evidence type="ECO:0000256" key="7">
    <source>
        <dbReference type="ARBA" id="ARBA00023209"/>
    </source>
</evidence>
<evidence type="ECO:0000256" key="13">
    <source>
        <dbReference type="SAM" id="Phobius"/>
    </source>
</evidence>
<evidence type="ECO:0000256" key="3">
    <source>
        <dbReference type="ARBA" id="ARBA00022516"/>
    </source>
</evidence>
<dbReference type="Pfam" id="PF01467">
    <property type="entry name" value="CTP_transf_like"/>
    <property type="match status" value="2"/>
</dbReference>
<keyword evidence="13" id="KW-0812">Transmembrane</keyword>
<evidence type="ECO:0000256" key="12">
    <source>
        <dbReference type="SAM" id="Coils"/>
    </source>
</evidence>
<evidence type="ECO:0000256" key="9">
    <source>
        <dbReference type="ARBA" id="ARBA00024191"/>
    </source>
</evidence>
<name>A0A7S0H5Q0_9EUKA</name>
<evidence type="ECO:0000256" key="5">
    <source>
        <dbReference type="ARBA" id="ARBA00022695"/>
    </source>
</evidence>
<comment type="pathway">
    <text evidence="1">Lipid metabolism.</text>
</comment>
<dbReference type="InterPro" id="IPR004821">
    <property type="entry name" value="Cyt_trans-like"/>
</dbReference>
<dbReference type="InterPro" id="IPR044608">
    <property type="entry name" value="Ect1/PCYT2"/>
</dbReference>
<evidence type="ECO:0000256" key="8">
    <source>
        <dbReference type="ARBA" id="ARBA00023264"/>
    </source>
</evidence>
<keyword evidence="12" id="KW-0175">Coiled coil</keyword>
<reference evidence="15" key="1">
    <citation type="submission" date="2021-01" db="EMBL/GenBank/DDBJ databases">
        <authorList>
            <person name="Corre E."/>
            <person name="Pelletier E."/>
            <person name="Niang G."/>
            <person name="Scheremetjew M."/>
            <person name="Finn R."/>
            <person name="Kale V."/>
            <person name="Holt S."/>
            <person name="Cochrane G."/>
            <person name="Meng A."/>
            <person name="Brown T."/>
            <person name="Cohen L."/>
        </authorList>
    </citation>
    <scope>NUCLEOTIDE SEQUENCE</scope>
    <source>
        <strain evidence="15">CCMP2058</strain>
    </source>
</reference>
<dbReference type="GO" id="GO:0006646">
    <property type="term" value="P:phosphatidylethanolamine biosynthetic process"/>
    <property type="evidence" value="ECO:0007669"/>
    <property type="project" value="UniProtKB-UniPathway"/>
</dbReference>
<keyword evidence="13" id="KW-0472">Membrane</keyword>
<evidence type="ECO:0000256" key="4">
    <source>
        <dbReference type="ARBA" id="ARBA00022679"/>
    </source>
</evidence>
<gene>
    <name evidence="15" type="ORF">LAMO00422_LOCUS16316</name>
</gene>
<evidence type="ECO:0000259" key="14">
    <source>
        <dbReference type="Pfam" id="PF01467"/>
    </source>
</evidence>
<dbReference type="UniPathway" id="UPA00558">
    <property type="reaction ID" value="UER00742"/>
</dbReference>
<feature type="transmembrane region" description="Helical" evidence="13">
    <location>
        <begin position="57"/>
        <end position="76"/>
    </location>
</feature>
<evidence type="ECO:0000313" key="15">
    <source>
        <dbReference type="EMBL" id="CAD8457369.1"/>
    </source>
</evidence>
<feature type="domain" description="Cytidyltransferase-like" evidence="14">
    <location>
        <begin position="302"/>
        <end position="399"/>
    </location>
</feature>
<keyword evidence="6" id="KW-0443">Lipid metabolism</keyword>
<dbReference type="Gene3D" id="3.40.50.620">
    <property type="entry name" value="HUPs"/>
    <property type="match status" value="2"/>
</dbReference>
<keyword evidence="13" id="KW-1133">Transmembrane helix</keyword>
<evidence type="ECO:0000256" key="2">
    <source>
        <dbReference type="ARBA" id="ARBA00010101"/>
    </source>
</evidence>
<dbReference type="PANTHER" id="PTHR45780">
    <property type="entry name" value="ETHANOLAMINE-PHOSPHATE CYTIDYLYLTRANSFERASE"/>
    <property type="match status" value="1"/>
</dbReference>
<keyword evidence="7" id="KW-0594">Phospholipid biosynthesis</keyword>
<organism evidence="15">
    <name type="scientific">Amorphochlora amoebiformis</name>
    <dbReference type="NCBI Taxonomy" id="1561963"/>
    <lineage>
        <taxon>Eukaryota</taxon>
        <taxon>Sar</taxon>
        <taxon>Rhizaria</taxon>
        <taxon>Cercozoa</taxon>
        <taxon>Chlorarachniophyceae</taxon>
        <taxon>Amorphochlora</taxon>
    </lineage>
</organism>
<dbReference type="SUPFAM" id="SSF52374">
    <property type="entry name" value="Nucleotidylyl transferase"/>
    <property type="match status" value="2"/>
</dbReference>
<feature type="domain" description="Cytidyltransferase-like" evidence="14">
    <location>
        <begin position="132"/>
        <end position="258"/>
    </location>
</feature>
<evidence type="ECO:0000256" key="11">
    <source>
        <dbReference type="ARBA" id="ARBA00031473"/>
    </source>
</evidence>
<sequence length="464" mass="52904">MEGYAAAALLVAVGILTFNLIFSRGDEHLTSIQIQELDRLFRQSLTAMGLQPPYPELRDICLVLMGSVIALITYYFTLGRRHRRRREEITHSLICAREKVRRLESELKAIEEMEEDDAKKGKPGRKIRIFMEGAFDLTHYGHVNAFRLGRSLGHELVVGVNSSSTITQCKGPPVMTDEERCTMVSSCRFVDEVISGIPYVMTEDYLLTLMEKYRIDYVVHGDDPVIVDGKDVYAHVKKMGKYKSIPRTEGVSTTDIVGRMLLCNSRTLARKPVSRFMTTSSILTQFRGGMEDPEKDAKIVYIDGDWDMFCARHVNILREAKALGDFLIVGVHNDDLVQKKSCQSGNLPIMDLHERVLSVMGCKYVSDVLLDAPWSIGRDMIKSLRLSVIVGGPRYIEHGQKEDEERYGVAKELKIFQGISSSTSWSPVHDIVKRIQENRQRFQEKIRGKHAKEVEYYKKRYGRV</sequence>
<evidence type="ECO:0000256" key="6">
    <source>
        <dbReference type="ARBA" id="ARBA00023098"/>
    </source>
</evidence>
<dbReference type="InterPro" id="IPR014729">
    <property type="entry name" value="Rossmann-like_a/b/a_fold"/>
</dbReference>
<dbReference type="GO" id="GO:0005737">
    <property type="term" value="C:cytoplasm"/>
    <property type="evidence" value="ECO:0007669"/>
    <property type="project" value="TreeGrafter"/>
</dbReference>